<dbReference type="PROSITE" id="PS50850">
    <property type="entry name" value="MFS"/>
    <property type="match status" value="1"/>
</dbReference>
<feature type="transmembrane region" description="Helical" evidence="4">
    <location>
        <begin position="252"/>
        <end position="270"/>
    </location>
</feature>
<dbReference type="PANTHER" id="PTHR11360:SF290">
    <property type="entry name" value="MONOCARBOXYLATE MFS PERMEASE"/>
    <property type="match status" value="1"/>
</dbReference>
<dbReference type="SUPFAM" id="SSF103473">
    <property type="entry name" value="MFS general substrate transporter"/>
    <property type="match status" value="1"/>
</dbReference>
<dbReference type="EMBL" id="JAFIRR010000171">
    <property type="protein sequence ID" value="MCO6419091.1"/>
    <property type="molecule type" value="Genomic_DNA"/>
</dbReference>
<dbReference type="InterPro" id="IPR050327">
    <property type="entry name" value="Proton-linked_MCT"/>
</dbReference>
<feature type="domain" description="Major facilitator superfamily (MFS) profile" evidence="5">
    <location>
        <begin position="14"/>
        <end position="397"/>
    </location>
</feature>
<comment type="caution">
    <text evidence="6">The sequence shown here is derived from an EMBL/GenBank/DDBJ whole genome shotgun (WGS) entry which is preliminary data.</text>
</comment>
<feature type="transmembrane region" description="Helical" evidence="4">
    <location>
        <begin position="338"/>
        <end position="357"/>
    </location>
</feature>
<feature type="transmembrane region" description="Helical" evidence="4">
    <location>
        <begin position="369"/>
        <end position="394"/>
    </location>
</feature>
<evidence type="ECO:0000313" key="6">
    <source>
        <dbReference type="EMBL" id="MCO6419091.1"/>
    </source>
</evidence>
<evidence type="ECO:0000256" key="1">
    <source>
        <dbReference type="ARBA" id="ARBA00022692"/>
    </source>
</evidence>
<evidence type="ECO:0000313" key="7">
    <source>
        <dbReference type="Proteomes" id="UP001523392"/>
    </source>
</evidence>
<feature type="transmembrane region" description="Helical" evidence="4">
    <location>
        <begin position="306"/>
        <end position="326"/>
    </location>
</feature>
<feature type="transmembrane region" description="Helical" evidence="4">
    <location>
        <begin position="282"/>
        <end position="300"/>
    </location>
</feature>
<dbReference type="Gene3D" id="1.20.1250.20">
    <property type="entry name" value="MFS general substrate transporter like domains"/>
    <property type="match status" value="2"/>
</dbReference>
<feature type="transmembrane region" description="Helical" evidence="4">
    <location>
        <begin position="108"/>
        <end position="126"/>
    </location>
</feature>
<feature type="transmembrane region" description="Helical" evidence="4">
    <location>
        <begin position="133"/>
        <end position="152"/>
    </location>
</feature>
<dbReference type="InterPro" id="IPR020846">
    <property type="entry name" value="MFS_dom"/>
</dbReference>
<feature type="transmembrane region" description="Helical" evidence="4">
    <location>
        <begin position="12"/>
        <end position="33"/>
    </location>
</feature>
<gene>
    <name evidence="6" type="ORF">JYK14_23445</name>
</gene>
<reference evidence="6 7" key="1">
    <citation type="submission" date="2021-12" db="EMBL/GenBank/DDBJ databases">
        <title>Siccirubricoccus leaddurans sp. nov., a high concentration Zn2+ tolerance bacterium.</title>
        <authorList>
            <person name="Cao Y."/>
        </authorList>
    </citation>
    <scope>NUCLEOTIDE SEQUENCE [LARGE SCALE GENOMIC DNA]</scope>
    <source>
        <strain evidence="6 7">KC 17139</strain>
    </source>
</reference>
<evidence type="ECO:0000256" key="2">
    <source>
        <dbReference type="ARBA" id="ARBA00022989"/>
    </source>
</evidence>
<dbReference type="PANTHER" id="PTHR11360">
    <property type="entry name" value="MONOCARBOXYLATE TRANSPORTER"/>
    <property type="match status" value="1"/>
</dbReference>
<evidence type="ECO:0000256" key="4">
    <source>
        <dbReference type="SAM" id="Phobius"/>
    </source>
</evidence>
<keyword evidence="7" id="KW-1185">Reference proteome</keyword>
<dbReference type="RefSeq" id="WP_252955715.1">
    <property type="nucleotide sequence ID" value="NZ_JAFIRR010000171.1"/>
</dbReference>
<dbReference type="InterPro" id="IPR011701">
    <property type="entry name" value="MFS"/>
</dbReference>
<keyword evidence="1 4" id="KW-0812">Transmembrane</keyword>
<evidence type="ECO:0000256" key="3">
    <source>
        <dbReference type="ARBA" id="ARBA00023136"/>
    </source>
</evidence>
<dbReference type="Proteomes" id="UP001523392">
    <property type="component" value="Unassembled WGS sequence"/>
</dbReference>
<accession>A0ABT1DAY1</accession>
<proteinExistence type="predicted"/>
<feature type="transmembrane region" description="Helical" evidence="4">
    <location>
        <begin position="172"/>
        <end position="191"/>
    </location>
</feature>
<feature type="transmembrane region" description="Helical" evidence="4">
    <location>
        <begin position="219"/>
        <end position="240"/>
    </location>
</feature>
<evidence type="ECO:0000259" key="5">
    <source>
        <dbReference type="PROSITE" id="PS50850"/>
    </source>
</evidence>
<protein>
    <submittedName>
        <fullName evidence="6">MFS transporter</fullName>
    </submittedName>
</protein>
<dbReference type="InterPro" id="IPR036259">
    <property type="entry name" value="MFS_trans_sf"/>
</dbReference>
<feature type="transmembrane region" description="Helical" evidence="4">
    <location>
        <begin position="53"/>
        <end position="72"/>
    </location>
</feature>
<feature type="transmembrane region" description="Helical" evidence="4">
    <location>
        <begin position="84"/>
        <end position="102"/>
    </location>
</feature>
<organism evidence="6 7">
    <name type="scientific">Siccirubricoccus soli</name>
    <dbReference type="NCBI Taxonomy" id="2899147"/>
    <lineage>
        <taxon>Bacteria</taxon>
        <taxon>Pseudomonadati</taxon>
        <taxon>Pseudomonadota</taxon>
        <taxon>Alphaproteobacteria</taxon>
        <taxon>Acetobacterales</taxon>
        <taxon>Roseomonadaceae</taxon>
        <taxon>Siccirubricoccus</taxon>
    </lineage>
</organism>
<sequence>MSEAKPPVARPAARWIIVGAVAVLLAIAMGQLVNGLSVFFVPLELEFGWPRGAIALINSAGLVGLALGGILMGMVADRAGVRRVALAGAGAVGLCVLLAAGASQLWQFYLLFFLAGLLGAGLFAPLLSLVGNWFPAGAGLAIGIASAGQAVGQGGVPFATAFLIEAVGWRQAFLVQGAVSLAVMLPLALLMREPPRPARGQAGAVAAAPPLPPWVAVPWLSLAVIGCCTCMAVPLMHLVPLIHGHHISSPDAGGVLFVMLLAAILGRIAFGRLADHVGAIPAYVTASFWQTVAVFAFTRIHDLGQFYLFAPIYGFGYAGVMTGVLVTARMLTPVEGRAAMMGVIIAFAWLGHGFGGFQGGWLFDVTGDYTLSFAMAALAGVMNLMLVGSLFLAVRRRRRQGLALA</sequence>
<keyword evidence="3 4" id="KW-0472">Membrane</keyword>
<keyword evidence="2 4" id="KW-1133">Transmembrane helix</keyword>
<dbReference type="Pfam" id="PF07690">
    <property type="entry name" value="MFS_1"/>
    <property type="match status" value="2"/>
</dbReference>
<name>A0ABT1DAY1_9PROT</name>